<gene>
    <name evidence="1" type="ORF">Pan97_18840</name>
</gene>
<name>A0A518C6L7_9BACT</name>
<dbReference type="EMBL" id="CP036289">
    <property type="protein sequence ID" value="QDU74866.1"/>
    <property type="molecule type" value="Genomic_DNA"/>
</dbReference>
<dbReference type="KEGG" id="bvo:Pan97_18840"/>
<organism evidence="1 2">
    <name type="scientific">Bremerella volcania</name>
    <dbReference type="NCBI Taxonomy" id="2527984"/>
    <lineage>
        <taxon>Bacteria</taxon>
        <taxon>Pseudomonadati</taxon>
        <taxon>Planctomycetota</taxon>
        <taxon>Planctomycetia</taxon>
        <taxon>Pirellulales</taxon>
        <taxon>Pirellulaceae</taxon>
        <taxon>Bremerella</taxon>
    </lineage>
</organism>
<dbReference type="Proteomes" id="UP000318626">
    <property type="component" value="Chromosome"/>
</dbReference>
<evidence type="ECO:0000313" key="2">
    <source>
        <dbReference type="Proteomes" id="UP000318626"/>
    </source>
</evidence>
<accession>A0A518C6L7</accession>
<proteinExistence type="predicted"/>
<protein>
    <submittedName>
        <fullName evidence="1">Uncharacterized protein</fullName>
    </submittedName>
</protein>
<sequence length="31" mass="3626">MLANFHKKVLNHSAFAEGKIDTTFVERTWFS</sequence>
<reference evidence="2" key="1">
    <citation type="submission" date="2019-02" db="EMBL/GenBank/DDBJ databases">
        <title>Deep-cultivation of Planctomycetes and their phenomic and genomic characterization uncovers novel biology.</title>
        <authorList>
            <person name="Wiegand S."/>
            <person name="Jogler M."/>
            <person name="Boedeker C."/>
            <person name="Pinto D."/>
            <person name="Vollmers J."/>
            <person name="Rivas-Marin E."/>
            <person name="Kohn T."/>
            <person name="Peeters S.H."/>
            <person name="Heuer A."/>
            <person name="Rast P."/>
            <person name="Oberbeckmann S."/>
            <person name="Bunk B."/>
            <person name="Jeske O."/>
            <person name="Meyerdierks A."/>
            <person name="Storesund J.E."/>
            <person name="Kallscheuer N."/>
            <person name="Luecker S."/>
            <person name="Lage O.M."/>
            <person name="Pohl T."/>
            <person name="Merkel B.J."/>
            <person name="Hornburger P."/>
            <person name="Mueller R.-W."/>
            <person name="Bruemmer F."/>
            <person name="Labrenz M."/>
            <person name="Spormann A.M."/>
            <person name="Op den Camp H."/>
            <person name="Overmann J."/>
            <person name="Amann R."/>
            <person name="Jetten M.S.M."/>
            <person name="Mascher T."/>
            <person name="Medema M.H."/>
            <person name="Devos D.P."/>
            <person name="Kaster A.-K."/>
            <person name="Ovreas L."/>
            <person name="Rohde M."/>
            <person name="Galperin M.Y."/>
            <person name="Jogler C."/>
        </authorList>
    </citation>
    <scope>NUCLEOTIDE SEQUENCE [LARGE SCALE GENOMIC DNA]</scope>
    <source>
        <strain evidence="2">Pan97</strain>
    </source>
</reference>
<dbReference type="AlphaFoldDB" id="A0A518C6L7"/>
<evidence type="ECO:0000313" key="1">
    <source>
        <dbReference type="EMBL" id="QDU74866.1"/>
    </source>
</evidence>
<keyword evidence="2" id="KW-1185">Reference proteome</keyword>